<feature type="region of interest" description="Disordered" evidence="1">
    <location>
        <begin position="107"/>
        <end position="176"/>
    </location>
</feature>
<name>A0A2T7PHD5_POMCA</name>
<feature type="compositionally biased region" description="Basic and acidic residues" evidence="1">
    <location>
        <begin position="754"/>
        <end position="765"/>
    </location>
</feature>
<feature type="compositionally biased region" description="Basic and acidic residues" evidence="1">
    <location>
        <begin position="125"/>
        <end position="139"/>
    </location>
</feature>
<comment type="caution">
    <text evidence="2">The sequence shown here is derived from an EMBL/GenBank/DDBJ whole genome shotgun (WGS) entry which is preliminary data.</text>
</comment>
<proteinExistence type="predicted"/>
<gene>
    <name evidence="2" type="ORF">C0Q70_08283</name>
</gene>
<evidence type="ECO:0000256" key="1">
    <source>
        <dbReference type="SAM" id="MobiDB-lite"/>
    </source>
</evidence>
<feature type="compositionally biased region" description="Low complexity" evidence="1">
    <location>
        <begin position="1"/>
        <end position="12"/>
    </location>
</feature>
<accession>A0A2T7PHD5</accession>
<dbReference type="Proteomes" id="UP000245119">
    <property type="component" value="Linkage Group LG4"/>
</dbReference>
<dbReference type="EMBL" id="PZQS01000004">
    <property type="protein sequence ID" value="PVD32836.1"/>
    <property type="molecule type" value="Genomic_DNA"/>
</dbReference>
<sequence length="791" mass="90139">MTTTDENPQTNTTEEDSFTKPNGEAPYVQAWYGDGNNTGAHILRGAFRDEKVIEENTKKEIGSLKTKKFLKNVNDEAKHLNIKKVTHYLAGNFQALLPEGEDYFSKGTPVQSTKQKTPVGSRSVESLREETETGRDRGGGQRTFSKRRHILSVISREQNGAVGPSGRTGSIKRAANEDVEQSSHLVLAKTSMLPRKGLMKPAFISRYKDLDFQLEDVLANMIVDADDVPDDYFDGFLPEENGLREIMATFSDSYRVPLVEVEIREKDYTKENPHFRIIEEKVDRIRRKIFLRQGESGNALTNSDRTREKRYANTPEQTARMLDVKEDMDEGAIDLKKENEEIKMDWNEEVKLTNFRDSMHQQHSNNVPNLDVNGTRKNDMKKEEELKMRMAEQKRLVIPTRDLQLESFQVSVTGPHATTDSKIDITDKLENLEDQEDFKTYDKALPEHPKRHTVQIWGDKIEEGDDLLVDGNLDDIETMLDKESLNLEREAETVRLKEVSHKSDILNEAIVNEGDIPLLESVEIEVDDIGGGDDTLVVDDILDDMEKMPHKELLLQLESEAGTEKLNRDDIRRSFYDAVEIQVEDIEGGEDDGNLNDMEMMSHEEDETETLNDMISDETDTLNDAIVNEDEIPFLETVEVQVDEIEDTLLDDILSDTEMLPHENPLNLESEVEAEAEMLKEAILEEANTETMVNEGIIPALETFEIHVEDIEGGEDVLDDGNLEDRETMPHENPLNLESEDKAETEMLKEAILEEANTDDRETMPHENPLNLESEDKAETEMLKEAILERS</sequence>
<evidence type="ECO:0000313" key="3">
    <source>
        <dbReference type="Proteomes" id="UP000245119"/>
    </source>
</evidence>
<feature type="compositionally biased region" description="Polar residues" evidence="1">
    <location>
        <begin position="108"/>
        <end position="124"/>
    </location>
</feature>
<organism evidence="2 3">
    <name type="scientific">Pomacea canaliculata</name>
    <name type="common">Golden apple snail</name>
    <dbReference type="NCBI Taxonomy" id="400727"/>
    <lineage>
        <taxon>Eukaryota</taxon>
        <taxon>Metazoa</taxon>
        <taxon>Spiralia</taxon>
        <taxon>Lophotrochozoa</taxon>
        <taxon>Mollusca</taxon>
        <taxon>Gastropoda</taxon>
        <taxon>Caenogastropoda</taxon>
        <taxon>Architaenioglossa</taxon>
        <taxon>Ampullarioidea</taxon>
        <taxon>Ampullariidae</taxon>
        <taxon>Pomacea</taxon>
    </lineage>
</organism>
<evidence type="ECO:0000313" key="2">
    <source>
        <dbReference type="EMBL" id="PVD32836.1"/>
    </source>
</evidence>
<feature type="region of interest" description="Disordered" evidence="1">
    <location>
        <begin position="754"/>
        <end position="779"/>
    </location>
</feature>
<reference evidence="2 3" key="1">
    <citation type="submission" date="2018-04" db="EMBL/GenBank/DDBJ databases">
        <title>The genome of golden apple snail Pomacea canaliculata provides insight into stress tolerance and invasive adaptation.</title>
        <authorList>
            <person name="Liu C."/>
            <person name="Liu B."/>
            <person name="Ren Y."/>
            <person name="Zhang Y."/>
            <person name="Wang H."/>
            <person name="Li S."/>
            <person name="Jiang F."/>
            <person name="Yin L."/>
            <person name="Zhang G."/>
            <person name="Qian W."/>
            <person name="Fan W."/>
        </authorList>
    </citation>
    <scope>NUCLEOTIDE SEQUENCE [LARGE SCALE GENOMIC DNA]</scope>
    <source>
        <strain evidence="2">SZHN2017</strain>
        <tissue evidence="2">Muscle</tissue>
    </source>
</reference>
<dbReference type="AlphaFoldDB" id="A0A2T7PHD5"/>
<feature type="region of interest" description="Disordered" evidence="1">
    <location>
        <begin position="1"/>
        <end position="26"/>
    </location>
</feature>
<keyword evidence="3" id="KW-1185">Reference proteome</keyword>
<protein>
    <submittedName>
        <fullName evidence="2">Uncharacterized protein</fullName>
    </submittedName>
</protein>